<dbReference type="Pfam" id="PF02633">
    <property type="entry name" value="Creatininase"/>
    <property type="match status" value="1"/>
</dbReference>
<dbReference type="GO" id="GO:0009231">
    <property type="term" value="P:riboflavin biosynthetic process"/>
    <property type="evidence" value="ECO:0007669"/>
    <property type="project" value="TreeGrafter"/>
</dbReference>
<comment type="similarity">
    <text evidence="5">Belongs to the creatininase superfamily.</text>
</comment>
<evidence type="ECO:0000256" key="3">
    <source>
        <dbReference type="ARBA" id="ARBA00022801"/>
    </source>
</evidence>
<keyword evidence="2" id="KW-0479">Metal-binding</keyword>
<reference evidence="6 7" key="1">
    <citation type="submission" date="2019-03" db="EMBL/GenBank/DDBJ databases">
        <title>Genomic Encyclopedia of Type Strains, Phase IV (KMG-IV): sequencing the most valuable type-strain genomes for metagenomic binning, comparative biology and taxonomic classification.</title>
        <authorList>
            <person name="Goeker M."/>
        </authorList>
    </citation>
    <scope>NUCLEOTIDE SEQUENCE [LARGE SCALE GENOMIC DNA]</scope>
    <source>
        <strain evidence="6 7">DSM 25903</strain>
    </source>
</reference>
<evidence type="ECO:0000313" key="6">
    <source>
        <dbReference type="EMBL" id="TDR85359.1"/>
    </source>
</evidence>
<comment type="caution">
    <text evidence="6">The sequence shown here is derived from an EMBL/GenBank/DDBJ whole genome shotgun (WGS) entry which is preliminary data.</text>
</comment>
<protein>
    <submittedName>
        <fullName evidence="6">Creatinine amidohydrolase</fullName>
    </submittedName>
</protein>
<accession>A0A4V6PZE5</accession>
<dbReference type="InterPro" id="IPR003785">
    <property type="entry name" value="Creatininase/forma_Hydrolase"/>
</dbReference>
<dbReference type="GO" id="GO:0046872">
    <property type="term" value="F:metal ion binding"/>
    <property type="evidence" value="ECO:0007669"/>
    <property type="project" value="UniProtKB-KW"/>
</dbReference>
<name>A0A4V6PZE5_9HYPH</name>
<sequence length="259" mass="27439">MKPEERCLEKLTTLEVSDLIAGGARRIIVPCGAVEQHGPHMALSMDARHAEALAGRVAMALGQTLIAPTIRVGCSPHHLDFSGTVSLAPETFAAICRDYCVSLARHGFNRILFFSGHIGNFPHLEAALPMLNEAVAGRAQVVAFHDPDAWLDGWRRAVARAGGDPERVGGHADLAETSIMLEIDPSAVRMPLAAAGRLGPIAKRDLDVIWRDGFASVSPNGILGDARGATPSIGQACLDEIANLLTSFFRQGDRAGVGA</sequence>
<proteinExistence type="inferred from homology"/>
<evidence type="ECO:0000256" key="1">
    <source>
        <dbReference type="ARBA" id="ARBA00001947"/>
    </source>
</evidence>
<dbReference type="Gene3D" id="3.40.50.10310">
    <property type="entry name" value="Creatininase"/>
    <property type="match status" value="1"/>
</dbReference>
<dbReference type="PANTHER" id="PTHR35005">
    <property type="entry name" value="3-DEHYDRO-SCYLLO-INOSOSE HYDROLASE"/>
    <property type="match status" value="1"/>
</dbReference>
<comment type="cofactor">
    <cofactor evidence="1">
        <name>Zn(2+)</name>
        <dbReference type="ChEBI" id="CHEBI:29105"/>
    </cofactor>
</comment>
<dbReference type="SUPFAM" id="SSF102215">
    <property type="entry name" value="Creatininase"/>
    <property type="match status" value="1"/>
</dbReference>
<keyword evidence="3 6" id="KW-0378">Hydrolase</keyword>
<dbReference type="OrthoDB" id="9801445at2"/>
<dbReference type="Proteomes" id="UP000295122">
    <property type="component" value="Unassembled WGS sequence"/>
</dbReference>
<evidence type="ECO:0000256" key="4">
    <source>
        <dbReference type="ARBA" id="ARBA00022833"/>
    </source>
</evidence>
<dbReference type="GO" id="GO:0016811">
    <property type="term" value="F:hydrolase activity, acting on carbon-nitrogen (but not peptide) bonds, in linear amides"/>
    <property type="evidence" value="ECO:0007669"/>
    <property type="project" value="TreeGrafter"/>
</dbReference>
<evidence type="ECO:0000256" key="2">
    <source>
        <dbReference type="ARBA" id="ARBA00022723"/>
    </source>
</evidence>
<dbReference type="PANTHER" id="PTHR35005:SF1">
    <property type="entry name" value="2-AMINO-5-FORMYLAMINO-6-RIBOSYLAMINOPYRIMIDIN-4(3H)-ONE 5'-MONOPHOSPHATE DEFORMYLASE"/>
    <property type="match status" value="1"/>
</dbReference>
<dbReference type="InterPro" id="IPR024087">
    <property type="entry name" value="Creatininase-like_sf"/>
</dbReference>
<dbReference type="EMBL" id="SNZR01000017">
    <property type="protein sequence ID" value="TDR85359.1"/>
    <property type="molecule type" value="Genomic_DNA"/>
</dbReference>
<gene>
    <name evidence="6" type="ORF">EV668_4480</name>
</gene>
<keyword evidence="7" id="KW-1185">Reference proteome</keyword>
<organism evidence="6 7">
    <name type="scientific">Enterovirga rhinocerotis</name>
    <dbReference type="NCBI Taxonomy" id="1339210"/>
    <lineage>
        <taxon>Bacteria</taxon>
        <taxon>Pseudomonadati</taxon>
        <taxon>Pseudomonadota</taxon>
        <taxon>Alphaproteobacteria</taxon>
        <taxon>Hyphomicrobiales</taxon>
        <taxon>Methylobacteriaceae</taxon>
        <taxon>Enterovirga</taxon>
    </lineage>
</organism>
<keyword evidence="4" id="KW-0862">Zinc</keyword>
<dbReference type="AlphaFoldDB" id="A0A4V6PZE5"/>
<evidence type="ECO:0000256" key="5">
    <source>
        <dbReference type="ARBA" id="ARBA00024029"/>
    </source>
</evidence>
<evidence type="ECO:0000313" key="7">
    <source>
        <dbReference type="Proteomes" id="UP000295122"/>
    </source>
</evidence>